<name>A0ABQ2L5A2_9BACL</name>
<reference evidence="3" key="1">
    <citation type="journal article" date="2019" name="Int. J. Syst. Evol. Microbiol.">
        <title>The Global Catalogue of Microorganisms (GCM) 10K type strain sequencing project: providing services to taxonomists for standard genome sequencing and annotation.</title>
        <authorList>
            <consortium name="The Broad Institute Genomics Platform"/>
            <consortium name="The Broad Institute Genome Sequencing Center for Infectious Disease"/>
            <person name="Wu L."/>
            <person name="Ma J."/>
        </authorList>
    </citation>
    <scope>NUCLEOTIDE SEQUENCE [LARGE SCALE GENOMIC DNA]</scope>
    <source>
        <strain evidence="3">CGMCC 1.6964</strain>
    </source>
</reference>
<evidence type="ECO:0000313" key="2">
    <source>
        <dbReference type="EMBL" id="GGO03821.1"/>
    </source>
</evidence>
<dbReference type="EMBL" id="BMLN01000008">
    <property type="protein sequence ID" value="GGO03821.1"/>
    <property type="molecule type" value="Genomic_DNA"/>
</dbReference>
<evidence type="ECO:0008006" key="4">
    <source>
        <dbReference type="Google" id="ProtNLM"/>
    </source>
</evidence>
<protein>
    <recommendedName>
        <fullName evidence="4">Lipoprotein</fullName>
    </recommendedName>
</protein>
<dbReference type="RefSeq" id="WP_018976522.1">
    <property type="nucleotide sequence ID" value="NZ_BMLN01000008.1"/>
</dbReference>
<sequence length="132" mass="14375">MNKKKTTARLIRFALILIVLAGCAPEVDSKTNPKTIMTNTKTATLSENNEMSDHALQNERQRLQDVYGLDAPEESSSVMLGDFAFNLCGVQGVFGSSNVGFTDPDSARLSLNRFAALLSHPLPFAAECLVRN</sequence>
<organism evidence="2 3">
    <name type="scientific">Saccharibacillus kuerlensis</name>
    <dbReference type="NCBI Taxonomy" id="459527"/>
    <lineage>
        <taxon>Bacteria</taxon>
        <taxon>Bacillati</taxon>
        <taxon>Bacillota</taxon>
        <taxon>Bacilli</taxon>
        <taxon>Bacillales</taxon>
        <taxon>Paenibacillaceae</taxon>
        <taxon>Saccharibacillus</taxon>
    </lineage>
</organism>
<dbReference type="PROSITE" id="PS51257">
    <property type="entry name" value="PROKAR_LIPOPROTEIN"/>
    <property type="match status" value="1"/>
</dbReference>
<feature type="signal peptide" evidence="1">
    <location>
        <begin position="1"/>
        <end position="24"/>
    </location>
</feature>
<keyword evidence="3" id="KW-1185">Reference proteome</keyword>
<feature type="chain" id="PRO_5046416356" description="Lipoprotein" evidence="1">
    <location>
        <begin position="25"/>
        <end position="132"/>
    </location>
</feature>
<comment type="caution">
    <text evidence="2">The sequence shown here is derived from an EMBL/GenBank/DDBJ whole genome shotgun (WGS) entry which is preliminary data.</text>
</comment>
<dbReference type="Proteomes" id="UP000606653">
    <property type="component" value="Unassembled WGS sequence"/>
</dbReference>
<proteinExistence type="predicted"/>
<evidence type="ECO:0000256" key="1">
    <source>
        <dbReference type="SAM" id="SignalP"/>
    </source>
</evidence>
<keyword evidence="1" id="KW-0732">Signal</keyword>
<evidence type="ECO:0000313" key="3">
    <source>
        <dbReference type="Proteomes" id="UP000606653"/>
    </source>
</evidence>
<gene>
    <name evidence="2" type="ORF">GCM10010969_28380</name>
</gene>
<accession>A0ABQ2L5A2</accession>